<feature type="transmembrane region" description="Helical" evidence="1">
    <location>
        <begin position="111"/>
        <end position="131"/>
    </location>
</feature>
<keyword evidence="1" id="KW-0472">Membrane</keyword>
<protein>
    <submittedName>
        <fullName evidence="2">Calcium/sodium:proton antiporter</fullName>
    </submittedName>
</protein>
<evidence type="ECO:0000313" key="3">
    <source>
        <dbReference type="Proteomes" id="UP001055553"/>
    </source>
</evidence>
<evidence type="ECO:0000256" key="1">
    <source>
        <dbReference type="SAM" id="Phobius"/>
    </source>
</evidence>
<organism evidence="2 3">
    <name type="scientific">Nanobdella aerobiophila</name>
    <dbReference type="NCBI Taxonomy" id="2586965"/>
    <lineage>
        <taxon>Archaea</taxon>
        <taxon>Nanobdellota</taxon>
        <taxon>Nanobdellia</taxon>
        <taxon>Nanobdellales</taxon>
        <taxon>Nanobdellaceae</taxon>
        <taxon>Nanobdella</taxon>
    </lineage>
</organism>
<dbReference type="KEGG" id="naer:MJ1_0726"/>
<feature type="transmembrane region" description="Helical" evidence="1">
    <location>
        <begin position="46"/>
        <end position="66"/>
    </location>
</feature>
<feature type="transmembrane region" description="Helical" evidence="1">
    <location>
        <begin position="175"/>
        <end position="196"/>
    </location>
</feature>
<feature type="transmembrane region" description="Helical" evidence="1">
    <location>
        <begin position="275"/>
        <end position="297"/>
    </location>
</feature>
<feature type="transmembrane region" description="Helical" evidence="1">
    <location>
        <begin position="6"/>
        <end position="25"/>
    </location>
</feature>
<keyword evidence="1" id="KW-0812">Transmembrane</keyword>
<reference evidence="3" key="1">
    <citation type="journal article" date="2022" name="Int. J. Syst. Evol. Microbiol.">
        <title>Nanobdella aerobiophila gen. nov., sp. nov., a thermoacidophilic, obligate ectosymbiotic archaeon, and proposal of Nanobdellaceae fam. nov., Nanobdellales ord. nov. and Nanobdellia class. nov.</title>
        <authorList>
            <person name="Kato S."/>
            <person name="Ogasawara A."/>
            <person name="Itoh T."/>
            <person name="Sakai H.D."/>
            <person name="Shimizu M."/>
            <person name="Yuki M."/>
            <person name="Kaneko M."/>
            <person name="Takashina T."/>
            <person name="Ohkuma M."/>
        </authorList>
    </citation>
    <scope>NUCLEOTIDE SEQUENCE [LARGE SCALE GENOMIC DNA]</scope>
    <source>
        <strain evidence="3">MJ1</strain>
    </source>
</reference>
<proteinExistence type="predicted"/>
<gene>
    <name evidence="2" type="ORF">MJ1_0726</name>
</gene>
<dbReference type="Gene3D" id="1.20.1420.30">
    <property type="entry name" value="NCX, central ion-binding region"/>
    <property type="match status" value="1"/>
</dbReference>
<keyword evidence="3" id="KW-1185">Reference proteome</keyword>
<dbReference type="AlphaFoldDB" id="A0A915SD25"/>
<keyword evidence="1" id="KW-1133">Transmembrane helix</keyword>
<feature type="transmembrane region" description="Helical" evidence="1">
    <location>
        <begin position="137"/>
        <end position="154"/>
    </location>
</feature>
<name>A0A915SD25_9ARCH</name>
<dbReference type="RefSeq" id="WP_258393177.1">
    <property type="nucleotide sequence ID" value="NZ_AP019769.1"/>
</dbReference>
<dbReference type="GeneID" id="74568667"/>
<evidence type="ECO:0000313" key="2">
    <source>
        <dbReference type="EMBL" id="BBL45868.1"/>
    </source>
</evidence>
<feature type="transmembrane region" description="Helical" evidence="1">
    <location>
        <begin position="304"/>
        <end position="323"/>
    </location>
</feature>
<feature type="transmembrane region" description="Helical" evidence="1">
    <location>
        <begin position="252"/>
        <end position="269"/>
    </location>
</feature>
<feature type="transmembrane region" description="Helical" evidence="1">
    <location>
        <begin position="208"/>
        <end position="232"/>
    </location>
</feature>
<sequence>MNIIFYVFIAILIPLLLYAFVIYLSENILLKYVEKYSKYYSSWPKYYLLVYTAGIASALQSFLPGLLVDILGKAKLAFYFQLYNVALDYTVTLGTFILAFNFNKGIIDKNLLVYITISYILELIFLSTKVITYFDGIILYLSFIIMSIIIFYKYRTKKEKIEYKEENSLYSYFKALVYTLEIGLAVSLIYVGGNVLNNISNTLSNLGFSIPLIGFLIAIILFTLPDIIYGHLSWFKEKDLNTSIASITGEEISEFTIFTGILAMIHPIVFTNIDVIPIISTMSIMYVSILILFFSSYRGKIPRWVGIILIVLGLLMGFVDGIVNI</sequence>
<dbReference type="Proteomes" id="UP001055553">
    <property type="component" value="Chromosome"/>
</dbReference>
<accession>A0A915SD25</accession>
<dbReference type="EMBL" id="AP019769">
    <property type="protein sequence ID" value="BBL45868.1"/>
    <property type="molecule type" value="Genomic_DNA"/>
</dbReference>
<dbReference type="InterPro" id="IPR044880">
    <property type="entry name" value="NCX_ion-bd_dom_sf"/>
</dbReference>
<feature type="transmembrane region" description="Helical" evidence="1">
    <location>
        <begin position="78"/>
        <end position="99"/>
    </location>
</feature>